<dbReference type="AlphaFoldDB" id="A0A9X2KC51"/>
<gene>
    <name evidence="4" type="ORF">BJ978_001727</name>
</gene>
<dbReference type="RefSeq" id="WP_156999853.1">
    <property type="nucleotide sequence ID" value="NZ_JAMZDY010000001.1"/>
</dbReference>
<dbReference type="OrthoDB" id="9801699at2"/>
<reference evidence="4" key="1">
    <citation type="submission" date="2022-06" db="EMBL/GenBank/DDBJ databases">
        <title>Sequencing the genomes of 1000 actinobacteria strains.</title>
        <authorList>
            <person name="Klenk H.-P."/>
        </authorList>
    </citation>
    <scope>NUCLEOTIDE SEQUENCE</scope>
    <source>
        <strain evidence="4">DSM 22016</strain>
    </source>
</reference>
<keyword evidence="1" id="KW-0560">Oxidoreductase</keyword>
<dbReference type="PIRSF" id="PIRSF037495">
    <property type="entry name" value="Opine_OX_OoxA/HcnB"/>
    <property type="match status" value="1"/>
</dbReference>
<dbReference type="InterPro" id="IPR036188">
    <property type="entry name" value="FAD/NAD-bd_sf"/>
</dbReference>
<feature type="region of interest" description="Disordered" evidence="2">
    <location>
        <begin position="507"/>
        <end position="546"/>
    </location>
</feature>
<dbReference type="Gene3D" id="3.50.50.60">
    <property type="entry name" value="FAD/NAD(P)-binding domain"/>
    <property type="match status" value="2"/>
</dbReference>
<dbReference type="Gene3D" id="1.10.10.1100">
    <property type="entry name" value="BFD-like [2Fe-2S]-binding domain"/>
    <property type="match status" value="1"/>
</dbReference>
<protein>
    <submittedName>
        <fullName evidence="4">NADPH-dependent 2,4-dienoyl-CoA reductase/sulfur reductase-like enzyme</fullName>
    </submittedName>
</protein>
<dbReference type="PRINTS" id="PR00368">
    <property type="entry name" value="FADPNR"/>
</dbReference>
<dbReference type="InterPro" id="IPR017224">
    <property type="entry name" value="Opine_Oxase_asu/HCN_bsu"/>
</dbReference>
<dbReference type="EMBL" id="JAMZDY010000001">
    <property type="protein sequence ID" value="MCP2371051.1"/>
    <property type="molecule type" value="Genomic_DNA"/>
</dbReference>
<feature type="compositionally biased region" description="Basic and acidic residues" evidence="2">
    <location>
        <begin position="507"/>
        <end position="517"/>
    </location>
</feature>
<dbReference type="PRINTS" id="PR00411">
    <property type="entry name" value="PNDRDTASEI"/>
</dbReference>
<dbReference type="SUPFAM" id="SSF51905">
    <property type="entry name" value="FAD/NAD(P)-binding domain"/>
    <property type="match status" value="1"/>
</dbReference>
<dbReference type="InterPro" id="IPR051691">
    <property type="entry name" value="Metab_Enz_Cyan_OpOx_G3PDH"/>
</dbReference>
<evidence type="ECO:0000256" key="2">
    <source>
        <dbReference type="SAM" id="MobiDB-lite"/>
    </source>
</evidence>
<evidence type="ECO:0000313" key="5">
    <source>
        <dbReference type="Proteomes" id="UP001139722"/>
    </source>
</evidence>
<name>A0A9X2KC51_9MICO</name>
<dbReference type="PANTHER" id="PTHR42949:SF3">
    <property type="entry name" value="ANAEROBIC GLYCEROL-3-PHOSPHATE DEHYDROGENASE SUBUNIT B"/>
    <property type="match status" value="1"/>
</dbReference>
<organism evidence="4 5">
    <name type="scientific">Agromyces terreus</name>
    <dbReference type="NCBI Taxonomy" id="424795"/>
    <lineage>
        <taxon>Bacteria</taxon>
        <taxon>Bacillati</taxon>
        <taxon>Actinomycetota</taxon>
        <taxon>Actinomycetes</taxon>
        <taxon>Micrococcales</taxon>
        <taxon>Microbacteriaceae</taxon>
        <taxon>Agromyces</taxon>
    </lineage>
</organism>
<dbReference type="GO" id="GO:0016491">
    <property type="term" value="F:oxidoreductase activity"/>
    <property type="evidence" value="ECO:0007669"/>
    <property type="project" value="UniProtKB-KW"/>
</dbReference>
<dbReference type="Pfam" id="PF07992">
    <property type="entry name" value="Pyr_redox_2"/>
    <property type="match status" value="2"/>
</dbReference>
<sequence>MIAAIRTRTVLVVGAGPAGLAAARAARERGASVILLDASDATGGQYWRHLPPSRPSANERALHHGWSTYRALHDELERDDGCEIVLGAQVWAIERTDASDVTDASGGADASAVTDASASTDAATVPAPVAVHVLVGPPDGTRRVGRTFRPDALVLATGAHDRTLPFPGWDLPGVFTAGAAQAFAKGERVALGGRVVVAGAGPFLLPVAASVAATGAKVLGVYEASRVAGLVRGWLPKPWQLIGAAKKGGELAGYVGSHLRHRIPYVTGRAVVAAHGADRVEAVTIAEVDADWAPIAGTERRVETDAVCVSHGFTPRLELPIAAGCELTPERFVRVDDGQRTSVAGVYAAGEITGIGGVDAALAEGEIAGHVAAGGSARDADLGAAVGARRTFAGFAARIEAAHGIRSGWTSWLDDDTLVCRCEEVPYGRLRDTREATCGSGLRSMKLTTRAGLGICQGRICGRTVEELLGAGPDVGGEDDAGHAASAGLETAAGGLFDRRSDAGGLLDRRATTDRRPIASPLRIGELAAAEDPTTSTTHTVRKGHP</sequence>
<dbReference type="InterPro" id="IPR023753">
    <property type="entry name" value="FAD/NAD-binding_dom"/>
</dbReference>
<keyword evidence="5" id="KW-1185">Reference proteome</keyword>
<dbReference type="Gene3D" id="3.40.50.720">
    <property type="entry name" value="NAD(P)-binding Rossmann-like Domain"/>
    <property type="match status" value="1"/>
</dbReference>
<accession>A0A9X2KC51</accession>
<dbReference type="Proteomes" id="UP001139722">
    <property type="component" value="Unassembled WGS sequence"/>
</dbReference>
<feature type="domain" description="FAD/NAD(P)-binding" evidence="3">
    <location>
        <begin position="9"/>
        <end position="227"/>
    </location>
</feature>
<evidence type="ECO:0000313" key="4">
    <source>
        <dbReference type="EMBL" id="MCP2371051.1"/>
    </source>
</evidence>
<comment type="caution">
    <text evidence="4">The sequence shown here is derived from an EMBL/GenBank/DDBJ whole genome shotgun (WGS) entry which is preliminary data.</text>
</comment>
<dbReference type="InterPro" id="IPR041854">
    <property type="entry name" value="BFD-like_2Fe2S-bd_dom_sf"/>
</dbReference>
<evidence type="ECO:0000256" key="1">
    <source>
        <dbReference type="ARBA" id="ARBA00023002"/>
    </source>
</evidence>
<feature type="domain" description="FAD/NAD(P)-binding" evidence="3">
    <location>
        <begin position="261"/>
        <end position="365"/>
    </location>
</feature>
<proteinExistence type="predicted"/>
<evidence type="ECO:0000259" key="3">
    <source>
        <dbReference type="Pfam" id="PF07992"/>
    </source>
</evidence>
<dbReference type="PANTHER" id="PTHR42949">
    <property type="entry name" value="ANAEROBIC GLYCEROL-3-PHOSPHATE DEHYDROGENASE SUBUNIT B"/>
    <property type="match status" value="1"/>
</dbReference>